<feature type="region of interest" description="Disordered" evidence="1">
    <location>
        <begin position="23"/>
        <end position="56"/>
    </location>
</feature>
<evidence type="ECO:0000313" key="3">
    <source>
        <dbReference type="Proteomes" id="UP000324222"/>
    </source>
</evidence>
<accession>A0A5B7GJD0</accession>
<reference evidence="2 3" key="1">
    <citation type="submission" date="2019-05" db="EMBL/GenBank/DDBJ databases">
        <title>Another draft genome of Portunus trituberculatus and its Hox gene families provides insights of decapod evolution.</title>
        <authorList>
            <person name="Jeong J.-H."/>
            <person name="Song I."/>
            <person name="Kim S."/>
            <person name="Choi T."/>
            <person name="Kim D."/>
            <person name="Ryu S."/>
            <person name="Kim W."/>
        </authorList>
    </citation>
    <scope>NUCLEOTIDE SEQUENCE [LARGE SCALE GENOMIC DNA]</scope>
    <source>
        <tissue evidence="2">Muscle</tissue>
    </source>
</reference>
<proteinExistence type="predicted"/>
<keyword evidence="3" id="KW-1185">Reference proteome</keyword>
<name>A0A5B7GJD0_PORTR</name>
<sequence>MECLSCRTGSPFLDFQSLASQVDGSHPGTSGAMLRPGRAGTASAAGPKVEMVPASTMGPTTTVGGFHAPVPAIGKAVHCLRWWSW</sequence>
<evidence type="ECO:0000313" key="2">
    <source>
        <dbReference type="EMBL" id="MPC59062.1"/>
    </source>
</evidence>
<evidence type="ECO:0000256" key="1">
    <source>
        <dbReference type="SAM" id="MobiDB-lite"/>
    </source>
</evidence>
<dbReference type="AlphaFoldDB" id="A0A5B7GJD0"/>
<dbReference type="EMBL" id="VSRR010016217">
    <property type="protein sequence ID" value="MPC59062.1"/>
    <property type="molecule type" value="Genomic_DNA"/>
</dbReference>
<gene>
    <name evidence="2" type="ORF">E2C01_053078</name>
</gene>
<dbReference type="Proteomes" id="UP000324222">
    <property type="component" value="Unassembled WGS sequence"/>
</dbReference>
<comment type="caution">
    <text evidence="2">The sequence shown here is derived from an EMBL/GenBank/DDBJ whole genome shotgun (WGS) entry which is preliminary data.</text>
</comment>
<organism evidence="2 3">
    <name type="scientific">Portunus trituberculatus</name>
    <name type="common">Swimming crab</name>
    <name type="synonym">Neptunus trituberculatus</name>
    <dbReference type="NCBI Taxonomy" id="210409"/>
    <lineage>
        <taxon>Eukaryota</taxon>
        <taxon>Metazoa</taxon>
        <taxon>Ecdysozoa</taxon>
        <taxon>Arthropoda</taxon>
        <taxon>Crustacea</taxon>
        <taxon>Multicrustacea</taxon>
        <taxon>Malacostraca</taxon>
        <taxon>Eumalacostraca</taxon>
        <taxon>Eucarida</taxon>
        <taxon>Decapoda</taxon>
        <taxon>Pleocyemata</taxon>
        <taxon>Brachyura</taxon>
        <taxon>Eubrachyura</taxon>
        <taxon>Portunoidea</taxon>
        <taxon>Portunidae</taxon>
        <taxon>Portuninae</taxon>
        <taxon>Portunus</taxon>
    </lineage>
</organism>
<protein>
    <submittedName>
        <fullName evidence="2">Uncharacterized protein</fullName>
    </submittedName>
</protein>